<accession>A0A0M0L6Z5</accession>
<proteinExistence type="predicted"/>
<dbReference type="AlphaFoldDB" id="A0A0M0L6Z5"/>
<dbReference type="EMBL" id="LILC01000013">
    <property type="protein sequence ID" value="KOO46438.1"/>
    <property type="molecule type" value="Genomic_DNA"/>
</dbReference>
<evidence type="ECO:0000313" key="1">
    <source>
        <dbReference type="EMBL" id="KOO46438.1"/>
    </source>
</evidence>
<name>A0A0M0L6Z5_9BACI</name>
<protein>
    <submittedName>
        <fullName evidence="1">Uncharacterized protein</fullName>
    </submittedName>
</protein>
<reference evidence="2" key="1">
    <citation type="submission" date="2015-08" db="EMBL/GenBank/DDBJ databases">
        <title>Fjat-14210 dsm16467.</title>
        <authorList>
            <person name="Liu B."/>
            <person name="Wang J."/>
            <person name="Zhu Y."/>
            <person name="Liu G."/>
            <person name="Chen Q."/>
            <person name="Chen Z."/>
            <person name="Lan J."/>
            <person name="Che J."/>
            <person name="Ge C."/>
            <person name="Shi H."/>
            <person name="Pan Z."/>
            <person name="Liu X."/>
        </authorList>
    </citation>
    <scope>NUCLEOTIDE SEQUENCE [LARGE SCALE GENOMIC DNA]</scope>
    <source>
        <strain evidence="2">DSM 16467</strain>
    </source>
</reference>
<gene>
    <name evidence="1" type="ORF">AMD01_11455</name>
</gene>
<sequence>MKKPTIMLLGTYHFDTSTVSDYKVTEEMDIFSDTKQNEIQEVLEKLSAFAPTKIILEYPSKAQKELSKTYESYRKGELKPQKNEIYQLGYKLADMLGHDTIYAGDLNEEEGIPDIFSFIDEDSSDIAEKIKDFFDKWLKEANQKLSSTVCDSLTFMNEPAYVKSMHQIYIDMSLLEYNGEPIGAKWVMHYWYYRNMLIYKKIVGLTTDPDDRILVIYGAGHLYLLQQFCQEGDRFIIENPTTYLTSAVTVNR</sequence>
<dbReference type="Pfam" id="PF18950">
    <property type="entry name" value="DUF5694"/>
    <property type="match status" value="1"/>
</dbReference>
<keyword evidence="2" id="KW-1185">Reference proteome</keyword>
<dbReference type="STRING" id="284581.AMD01_11455"/>
<dbReference type="Proteomes" id="UP000037558">
    <property type="component" value="Unassembled WGS sequence"/>
</dbReference>
<dbReference type="InterPro" id="IPR043749">
    <property type="entry name" value="DUF5694"/>
</dbReference>
<dbReference type="OrthoDB" id="2080342at2"/>
<evidence type="ECO:0000313" key="2">
    <source>
        <dbReference type="Proteomes" id="UP000037558"/>
    </source>
</evidence>
<dbReference type="RefSeq" id="WP_053401529.1">
    <property type="nucleotide sequence ID" value="NZ_LILC01000013.1"/>
</dbReference>
<comment type="caution">
    <text evidence="1">The sequence shown here is derived from an EMBL/GenBank/DDBJ whole genome shotgun (WGS) entry which is preliminary data.</text>
</comment>
<dbReference type="PATRIC" id="fig|284581.3.peg.2405"/>
<organism evidence="1 2">
    <name type="scientific">Priestia koreensis</name>
    <dbReference type="NCBI Taxonomy" id="284581"/>
    <lineage>
        <taxon>Bacteria</taxon>
        <taxon>Bacillati</taxon>
        <taxon>Bacillota</taxon>
        <taxon>Bacilli</taxon>
        <taxon>Bacillales</taxon>
        <taxon>Bacillaceae</taxon>
        <taxon>Priestia</taxon>
    </lineage>
</organism>